<organism evidence="5 6">
    <name type="scientific">Leptospira idonii</name>
    <dbReference type="NCBI Taxonomy" id="1193500"/>
    <lineage>
        <taxon>Bacteria</taxon>
        <taxon>Pseudomonadati</taxon>
        <taxon>Spirochaetota</taxon>
        <taxon>Spirochaetia</taxon>
        <taxon>Leptospirales</taxon>
        <taxon>Leptospiraceae</taxon>
        <taxon>Leptospira</taxon>
    </lineage>
</organism>
<dbReference type="InterPro" id="IPR003439">
    <property type="entry name" value="ABC_transporter-like_ATP-bd"/>
</dbReference>
<evidence type="ECO:0000256" key="3">
    <source>
        <dbReference type="ARBA" id="ARBA00022840"/>
    </source>
</evidence>
<gene>
    <name evidence="5" type="ORF">EHS15_08510</name>
</gene>
<evidence type="ECO:0000256" key="1">
    <source>
        <dbReference type="ARBA" id="ARBA00022448"/>
    </source>
</evidence>
<dbReference type="OrthoDB" id="9789994at2"/>
<dbReference type="SMART" id="SM00382">
    <property type="entry name" value="AAA"/>
    <property type="match status" value="1"/>
</dbReference>
<dbReference type="Gene3D" id="3.40.50.300">
    <property type="entry name" value="P-loop containing nucleotide triphosphate hydrolases"/>
    <property type="match status" value="1"/>
</dbReference>
<dbReference type="InterPro" id="IPR027417">
    <property type="entry name" value="P-loop_NTPase"/>
</dbReference>
<dbReference type="SUPFAM" id="SSF52540">
    <property type="entry name" value="P-loop containing nucleoside triphosphate hydrolases"/>
    <property type="match status" value="1"/>
</dbReference>
<sequence>MSDFIRFREVSFFRNNNPILNNLSFSIGKGESLVILGRNGAGKTTLINLLFGYLWPTSGSITVLGEEYGSTPLKPIQNKIGILQSAHQEHLLQKSLTAEEVIITGIHGTLGLYNDITEEQIRIAKEKLNSLGIAKKADQKYTTLSSGEKTKVLLLRSIGLGKEILILDEPAAALDLTARYELNQSISKIKEDHPHLTRILITHRLDEIPTDFDQVMLIKNGTIIKKGEKKDTLTKEYLSDLYDLNLNVQVKDGQYNATFG</sequence>
<evidence type="ECO:0000313" key="5">
    <source>
        <dbReference type="EMBL" id="TGN19377.1"/>
    </source>
</evidence>
<dbReference type="AlphaFoldDB" id="A0A4R9M120"/>
<keyword evidence="1" id="KW-0813">Transport</keyword>
<evidence type="ECO:0000313" key="6">
    <source>
        <dbReference type="Proteomes" id="UP000298058"/>
    </source>
</evidence>
<comment type="caution">
    <text evidence="5">The sequence shown here is derived from an EMBL/GenBank/DDBJ whole genome shotgun (WGS) entry which is preliminary data.</text>
</comment>
<dbReference type="RefSeq" id="WP_135760139.1">
    <property type="nucleotide sequence ID" value="NZ_RQHW01000031.1"/>
</dbReference>
<keyword evidence="2" id="KW-0547">Nucleotide-binding</keyword>
<dbReference type="GO" id="GO:0016887">
    <property type="term" value="F:ATP hydrolysis activity"/>
    <property type="evidence" value="ECO:0007669"/>
    <property type="project" value="InterPro"/>
</dbReference>
<dbReference type="InterPro" id="IPR050153">
    <property type="entry name" value="Metal_Ion_Import_ABC"/>
</dbReference>
<dbReference type="CDD" id="cd03225">
    <property type="entry name" value="ABC_cobalt_CbiO_domain1"/>
    <property type="match status" value="1"/>
</dbReference>
<dbReference type="GO" id="GO:0055085">
    <property type="term" value="P:transmembrane transport"/>
    <property type="evidence" value="ECO:0007669"/>
    <property type="project" value="InterPro"/>
</dbReference>
<dbReference type="GO" id="GO:0016020">
    <property type="term" value="C:membrane"/>
    <property type="evidence" value="ECO:0007669"/>
    <property type="project" value="InterPro"/>
</dbReference>
<dbReference type="Pfam" id="PF00005">
    <property type="entry name" value="ABC_tran"/>
    <property type="match status" value="1"/>
</dbReference>
<evidence type="ECO:0000259" key="4">
    <source>
        <dbReference type="PROSITE" id="PS50893"/>
    </source>
</evidence>
<dbReference type="Proteomes" id="UP000298058">
    <property type="component" value="Unassembled WGS sequence"/>
</dbReference>
<dbReference type="InterPro" id="IPR017871">
    <property type="entry name" value="ABC_transporter-like_CS"/>
</dbReference>
<dbReference type="EMBL" id="RQHW01000031">
    <property type="protein sequence ID" value="TGN19377.1"/>
    <property type="molecule type" value="Genomic_DNA"/>
</dbReference>
<dbReference type="InterPro" id="IPR015856">
    <property type="entry name" value="ABC_transpr_CbiO/EcfA_su"/>
</dbReference>
<dbReference type="InterPro" id="IPR003593">
    <property type="entry name" value="AAA+_ATPase"/>
</dbReference>
<keyword evidence="6" id="KW-1185">Reference proteome</keyword>
<reference evidence="5" key="1">
    <citation type="journal article" date="2019" name="PLoS Negl. Trop. Dis.">
        <title>Revisiting the worldwide diversity of Leptospira species in the environment.</title>
        <authorList>
            <person name="Vincent A.T."/>
            <person name="Schiettekatte O."/>
            <person name="Bourhy P."/>
            <person name="Veyrier F.J."/>
            <person name="Picardeau M."/>
        </authorList>
    </citation>
    <scope>NUCLEOTIDE SEQUENCE [LARGE SCALE GENOMIC DNA]</scope>
    <source>
        <strain evidence="5">201300427</strain>
    </source>
</reference>
<keyword evidence="3 5" id="KW-0067">ATP-binding</keyword>
<feature type="domain" description="ABC transporter" evidence="4">
    <location>
        <begin position="5"/>
        <end position="245"/>
    </location>
</feature>
<dbReference type="PROSITE" id="PS00211">
    <property type="entry name" value="ABC_TRANSPORTER_1"/>
    <property type="match status" value="1"/>
</dbReference>
<dbReference type="GO" id="GO:0005524">
    <property type="term" value="F:ATP binding"/>
    <property type="evidence" value="ECO:0007669"/>
    <property type="project" value="UniProtKB-KW"/>
</dbReference>
<evidence type="ECO:0000256" key="2">
    <source>
        <dbReference type="ARBA" id="ARBA00022741"/>
    </source>
</evidence>
<dbReference type="PANTHER" id="PTHR42734">
    <property type="entry name" value="METAL TRANSPORT SYSTEM ATP-BINDING PROTEIN TM_0124-RELATED"/>
    <property type="match status" value="1"/>
</dbReference>
<name>A0A4R9M120_9LEPT</name>
<protein>
    <submittedName>
        <fullName evidence="5">ATP-binding cassette domain-containing protein</fullName>
    </submittedName>
</protein>
<accession>A0A4R9M120</accession>
<dbReference type="PROSITE" id="PS50893">
    <property type="entry name" value="ABC_TRANSPORTER_2"/>
    <property type="match status" value="1"/>
</dbReference>
<proteinExistence type="predicted"/>